<dbReference type="Gene3D" id="3.40.50.2300">
    <property type="match status" value="1"/>
</dbReference>
<comment type="caution">
    <text evidence="11">The sequence shown here is derived from an EMBL/GenBank/DDBJ whole genome shotgun (WGS) entry which is preliminary data.</text>
</comment>
<dbReference type="PANTHER" id="PTHR45339">
    <property type="entry name" value="HYBRID SIGNAL TRANSDUCTION HISTIDINE KINASE J"/>
    <property type="match status" value="1"/>
</dbReference>
<evidence type="ECO:0000256" key="2">
    <source>
        <dbReference type="ARBA" id="ARBA00012438"/>
    </source>
</evidence>
<feature type="domain" description="Response regulatory" evidence="10">
    <location>
        <begin position="395"/>
        <end position="516"/>
    </location>
</feature>
<evidence type="ECO:0000256" key="5">
    <source>
        <dbReference type="ARBA" id="ARBA00022777"/>
    </source>
</evidence>
<dbReference type="RefSeq" id="WP_349164833.1">
    <property type="nucleotide sequence ID" value="NZ_JBBMFE010000010.1"/>
</dbReference>
<evidence type="ECO:0000256" key="6">
    <source>
        <dbReference type="ARBA" id="ARBA00023012"/>
    </source>
</evidence>
<name>A0ABV1FJ01_9FIRM</name>
<dbReference type="SUPFAM" id="SSF55874">
    <property type="entry name" value="ATPase domain of HSP90 chaperone/DNA topoisomerase II/histidine kinase"/>
    <property type="match status" value="1"/>
</dbReference>
<gene>
    <name evidence="11" type="ORF">WMO29_11180</name>
</gene>
<keyword evidence="11" id="KW-0547">Nucleotide-binding</keyword>
<dbReference type="PANTHER" id="PTHR45339:SF1">
    <property type="entry name" value="HYBRID SIGNAL TRANSDUCTION HISTIDINE KINASE J"/>
    <property type="match status" value="1"/>
</dbReference>
<dbReference type="Pfam" id="PF00512">
    <property type="entry name" value="HisKA"/>
    <property type="match status" value="1"/>
</dbReference>
<dbReference type="EMBL" id="JBBMFE010000010">
    <property type="protein sequence ID" value="MEQ2473045.1"/>
    <property type="molecule type" value="Genomic_DNA"/>
</dbReference>
<keyword evidence="6" id="KW-0902">Two-component regulatory system</keyword>
<dbReference type="SUPFAM" id="SSF52172">
    <property type="entry name" value="CheY-like"/>
    <property type="match status" value="1"/>
</dbReference>
<dbReference type="PROSITE" id="PS50110">
    <property type="entry name" value="RESPONSE_REGULATORY"/>
    <property type="match status" value="1"/>
</dbReference>
<dbReference type="Gene3D" id="3.30.565.10">
    <property type="entry name" value="Histidine kinase-like ATPase, C-terminal domain"/>
    <property type="match status" value="1"/>
</dbReference>
<dbReference type="InterPro" id="IPR003661">
    <property type="entry name" value="HisK_dim/P_dom"/>
</dbReference>
<dbReference type="SMART" id="SM00388">
    <property type="entry name" value="HisKA"/>
    <property type="match status" value="1"/>
</dbReference>
<dbReference type="SMART" id="SM00387">
    <property type="entry name" value="HATPase_c"/>
    <property type="match status" value="1"/>
</dbReference>
<protein>
    <recommendedName>
        <fullName evidence="3">Stage 0 sporulation protein A homolog</fullName>
        <ecNumber evidence="2">2.7.13.3</ecNumber>
    </recommendedName>
</protein>
<dbReference type="InterPro" id="IPR036890">
    <property type="entry name" value="HATPase_C_sf"/>
</dbReference>
<evidence type="ECO:0000313" key="12">
    <source>
        <dbReference type="Proteomes" id="UP001438008"/>
    </source>
</evidence>
<comment type="catalytic activity">
    <reaction evidence="1">
        <text>ATP + protein L-histidine = ADP + protein N-phospho-L-histidine.</text>
        <dbReference type="EC" id="2.7.13.3"/>
    </reaction>
</comment>
<dbReference type="GO" id="GO:0005524">
    <property type="term" value="F:ATP binding"/>
    <property type="evidence" value="ECO:0007669"/>
    <property type="project" value="UniProtKB-KW"/>
</dbReference>
<keyword evidence="5" id="KW-0808">Transferase</keyword>
<evidence type="ECO:0000256" key="1">
    <source>
        <dbReference type="ARBA" id="ARBA00000085"/>
    </source>
</evidence>
<evidence type="ECO:0000256" key="4">
    <source>
        <dbReference type="ARBA" id="ARBA00022553"/>
    </source>
</evidence>
<evidence type="ECO:0000259" key="9">
    <source>
        <dbReference type="PROSITE" id="PS50109"/>
    </source>
</evidence>
<dbReference type="InterPro" id="IPR001789">
    <property type="entry name" value="Sig_transdc_resp-reg_receiver"/>
</dbReference>
<dbReference type="InterPro" id="IPR003594">
    <property type="entry name" value="HATPase_dom"/>
</dbReference>
<evidence type="ECO:0000256" key="7">
    <source>
        <dbReference type="ARBA" id="ARBA00024867"/>
    </source>
</evidence>
<feature type="domain" description="Histidine kinase" evidence="9">
    <location>
        <begin position="146"/>
        <end position="370"/>
    </location>
</feature>
<keyword evidence="5" id="KW-0418">Kinase</keyword>
<dbReference type="Proteomes" id="UP001438008">
    <property type="component" value="Unassembled WGS sequence"/>
</dbReference>
<keyword evidence="12" id="KW-1185">Reference proteome</keyword>
<dbReference type="CDD" id="cd00082">
    <property type="entry name" value="HisKA"/>
    <property type="match status" value="1"/>
</dbReference>
<evidence type="ECO:0000313" key="11">
    <source>
        <dbReference type="EMBL" id="MEQ2473045.1"/>
    </source>
</evidence>
<feature type="modified residue" description="4-aspartylphosphate" evidence="8">
    <location>
        <position position="447"/>
    </location>
</feature>
<dbReference type="SUPFAM" id="SSF47384">
    <property type="entry name" value="Homodimeric domain of signal transducing histidine kinase"/>
    <property type="match status" value="1"/>
</dbReference>
<evidence type="ECO:0000256" key="3">
    <source>
        <dbReference type="ARBA" id="ARBA00018672"/>
    </source>
</evidence>
<sequence length="517" mass="58529">MSAISKIYFSIYRIDLNADIYDEISSGEEFHRLTGLSGKASLKMKELCNTFVTHEYYDRVMLFLDLSTLKERLSRDESVGIEYLAKDGNWHLARFIVKKRDENGQVSHVLYTTRLISDTKHREQNWIVIAEAANKANKAKTDFLSRMAHDIRTPMNAIMGFTSIAQNQLDNTERLKDTLRKIQISGRYLQQIADDVLDISRIESGSLKLDNVDTSITRLFQDTADTAREIQPEKHLQFFCDAHDIAYEHVLGDPLHLQQIYMNLLSNAIKYTPEGGEIHFEIYQELLPHNHQLNLISIIRDTGIGMSPEFMKEMYSKFSRAVDTRVNKVRGSGLGLTIVRELMELMQGTIHVHSTPGEGTCFKLTIPLTYLDPDAEPDKIGQKKAPAGELCKGMHLLVAEDNDLNYEVASELLALRDVTCDRAEDGAICVERFNTAQPFTYNAILMDIQMPVMDGLEATMAIRTLEHPQAKSIPIIAMTANAFTDDVNSCMAAGMNRHMSKPLNIDDLLEVLASYRN</sequence>
<dbReference type="InterPro" id="IPR005467">
    <property type="entry name" value="His_kinase_dom"/>
</dbReference>
<proteinExistence type="predicted"/>
<dbReference type="SMART" id="SM00448">
    <property type="entry name" value="REC"/>
    <property type="match status" value="1"/>
</dbReference>
<dbReference type="CDD" id="cd17546">
    <property type="entry name" value="REC_hyHK_CKI1_RcsC-like"/>
    <property type="match status" value="1"/>
</dbReference>
<evidence type="ECO:0000259" key="10">
    <source>
        <dbReference type="PROSITE" id="PS50110"/>
    </source>
</evidence>
<dbReference type="PRINTS" id="PR00344">
    <property type="entry name" value="BCTRLSENSOR"/>
</dbReference>
<keyword evidence="11" id="KW-0067">ATP-binding</keyword>
<organism evidence="11 12">
    <name type="scientific">Laedolimicola intestinihominis</name>
    <dbReference type="NCBI Taxonomy" id="3133166"/>
    <lineage>
        <taxon>Bacteria</taxon>
        <taxon>Bacillati</taxon>
        <taxon>Bacillota</taxon>
        <taxon>Clostridia</taxon>
        <taxon>Lachnospirales</taxon>
        <taxon>Lachnospiraceae</taxon>
        <taxon>Laedolimicola</taxon>
    </lineage>
</organism>
<evidence type="ECO:0000256" key="8">
    <source>
        <dbReference type="PROSITE-ProRule" id="PRU00169"/>
    </source>
</evidence>
<keyword evidence="4 8" id="KW-0597">Phosphoprotein</keyword>
<dbReference type="PROSITE" id="PS50109">
    <property type="entry name" value="HIS_KIN"/>
    <property type="match status" value="1"/>
</dbReference>
<dbReference type="Pfam" id="PF02518">
    <property type="entry name" value="HATPase_c"/>
    <property type="match status" value="1"/>
</dbReference>
<comment type="function">
    <text evidence="7">May play the central regulatory role in sporulation. It may be an element of the effector pathway responsible for the activation of sporulation genes in response to nutritional stress. Spo0A may act in concert with spo0H (a sigma factor) to control the expression of some genes that are critical to the sporulation process.</text>
</comment>
<dbReference type="InterPro" id="IPR004358">
    <property type="entry name" value="Sig_transdc_His_kin-like_C"/>
</dbReference>
<dbReference type="Gene3D" id="1.10.287.130">
    <property type="match status" value="1"/>
</dbReference>
<dbReference type="InterPro" id="IPR011006">
    <property type="entry name" value="CheY-like_superfamily"/>
</dbReference>
<dbReference type="EC" id="2.7.13.3" evidence="2"/>
<dbReference type="InterPro" id="IPR036097">
    <property type="entry name" value="HisK_dim/P_sf"/>
</dbReference>
<dbReference type="Pfam" id="PF00072">
    <property type="entry name" value="Response_reg"/>
    <property type="match status" value="1"/>
</dbReference>
<accession>A0ABV1FJ01</accession>
<reference evidence="11 12" key="1">
    <citation type="submission" date="2024-03" db="EMBL/GenBank/DDBJ databases">
        <title>Human intestinal bacterial collection.</title>
        <authorList>
            <person name="Pauvert C."/>
            <person name="Hitch T.C.A."/>
            <person name="Clavel T."/>
        </authorList>
    </citation>
    <scope>NUCLEOTIDE SEQUENCE [LARGE SCALE GENOMIC DNA]</scope>
    <source>
        <strain evidence="11 12">CLA-AA-H132</strain>
    </source>
</reference>